<accession>A0ABU1RRZ9</accession>
<dbReference type="RefSeq" id="WP_310092429.1">
    <property type="nucleotide sequence ID" value="NZ_JAVDTT010000002.1"/>
</dbReference>
<reference evidence="1 2" key="1">
    <citation type="submission" date="2023-07" db="EMBL/GenBank/DDBJ databases">
        <title>Sorghum-associated microbial communities from plants grown in Nebraska, USA.</title>
        <authorList>
            <person name="Schachtman D."/>
        </authorList>
    </citation>
    <scope>NUCLEOTIDE SEQUENCE [LARGE SCALE GENOMIC DNA]</scope>
    <source>
        <strain evidence="1 2">BE107</strain>
    </source>
</reference>
<gene>
    <name evidence="1" type="ORF">J2W94_001829</name>
</gene>
<evidence type="ECO:0000313" key="2">
    <source>
        <dbReference type="Proteomes" id="UP001254759"/>
    </source>
</evidence>
<comment type="caution">
    <text evidence="1">The sequence shown here is derived from an EMBL/GenBank/DDBJ whole genome shotgun (WGS) entry which is preliminary data.</text>
</comment>
<dbReference type="EMBL" id="JAVDTT010000002">
    <property type="protein sequence ID" value="MDR6841544.1"/>
    <property type="molecule type" value="Genomic_DNA"/>
</dbReference>
<evidence type="ECO:0000313" key="1">
    <source>
        <dbReference type="EMBL" id="MDR6841544.1"/>
    </source>
</evidence>
<sequence length="126" mass="14304">MDEDLRQLIELSIKRESANPLWPDGFQPFCAKHGMDKDRFCYLFAKVVADEFVNGEMSYSDGDVAMNQLAAIMDIDLRGFPLVIYQAFDAGEFYRDDDPKGTIPWQKYTLPAVMEALASESLLPRA</sequence>
<name>A0ABU1RRZ9_9GAMM</name>
<keyword evidence="2" id="KW-1185">Reference proteome</keyword>
<proteinExistence type="predicted"/>
<organism evidence="1 2">
    <name type="scientific">Pseudoxanthomonas sacheonensis</name>
    <dbReference type="NCBI Taxonomy" id="443615"/>
    <lineage>
        <taxon>Bacteria</taxon>
        <taxon>Pseudomonadati</taxon>
        <taxon>Pseudomonadota</taxon>
        <taxon>Gammaproteobacteria</taxon>
        <taxon>Lysobacterales</taxon>
        <taxon>Lysobacteraceae</taxon>
        <taxon>Pseudoxanthomonas</taxon>
    </lineage>
</organism>
<protein>
    <submittedName>
        <fullName evidence="1">Uncharacterized protein</fullName>
    </submittedName>
</protein>
<dbReference type="Proteomes" id="UP001254759">
    <property type="component" value="Unassembled WGS sequence"/>
</dbReference>